<feature type="compositionally biased region" description="Polar residues" evidence="1">
    <location>
        <begin position="179"/>
        <end position="197"/>
    </location>
</feature>
<evidence type="ECO:0000256" key="1">
    <source>
        <dbReference type="SAM" id="MobiDB-lite"/>
    </source>
</evidence>
<evidence type="ECO:0000313" key="3">
    <source>
        <dbReference type="EMBL" id="OQV15047.1"/>
    </source>
</evidence>
<evidence type="ECO:0000256" key="2">
    <source>
        <dbReference type="SAM" id="SignalP"/>
    </source>
</evidence>
<organism evidence="3 4">
    <name type="scientific">Hypsibius exemplaris</name>
    <name type="common">Freshwater tardigrade</name>
    <dbReference type="NCBI Taxonomy" id="2072580"/>
    <lineage>
        <taxon>Eukaryota</taxon>
        <taxon>Metazoa</taxon>
        <taxon>Ecdysozoa</taxon>
        <taxon>Tardigrada</taxon>
        <taxon>Eutardigrada</taxon>
        <taxon>Parachela</taxon>
        <taxon>Hypsibioidea</taxon>
        <taxon>Hypsibiidae</taxon>
        <taxon>Hypsibius</taxon>
    </lineage>
</organism>
<proteinExistence type="predicted"/>
<feature type="chain" id="PRO_5013161990" description="TNFR-Cys domain-containing protein" evidence="2">
    <location>
        <begin position="20"/>
        <end position="217"/>
    </location>
</feature>
<feature type="region of interest" description="Disordered" evidence="1">
    <location>
        <begin position="154"/>
        <end position="217"/>
    </location>
</feature>
<protein>
    <recommendedName>
        <fullName evidence="5">TNFR-Cys domain-containing protein</fullName>
    </recommendedName>
</protein>
<dbReference type="Proteomes" id="UP000192578">
    <property type="component" value="Unassembled WGS sequence"/>
</dbReference>
<keyword evidence="2" id="KW-0732">Signal</keyword>
<name>A0A1W0WIP3_HYPEX</name>
<dbReference type="EMBL" id="MTYJ01000095">
    <property type="protein sequence ID" value="OQV15047.1"/>
    <property type="molecule type" value="Genomic_DNA"/>
</dbReference>
<gene>
    <name evidence="3" type="ORF">BV898_10806</name>
</gene>
<keyword evidence="4" id="KW-1185">Reference proteome</keyword>
<sequence>MIAARLTLIICASFSLSTAYLGGGKSSEREIYSEGQSARGFYYPSHDCGCGREQTGRMEPRSEHNKQAQVEPTTATIRPYSQLGRITTSTSAATSPTPATTNQGPEYTEKPRVDCYRAYEQNFTCEVCETTTHNHKLMTRNCTRDAVPRDHRYRGPGVDYAKDPEFAGKPWPAGEAAAASSQTDENWTSNSKLSTQSTRKRNPQPKISNRKVHDFTA</sequence>
<reference evidence="4" key="1">
    <citation type="submission" date="2017-01" db="EMBL/GenBank/DDBJ databases">
        <title>Comparative genomics of anhydrobiosis in the tardigrade Hypsibius dujardini.</title>
        <authorList>
            <person name="Yoshida Y."/>
            <person name="Koutsovoulos G."/>
            <person name="Laetsch D."/>
            <person name="Stevens L."/>
            <person name="Kumar S."/>
            <person name="Horikawa D."/>
            <person name="Ishino K."/>
            <person name="Komine S."/>
            <person name="Tomita M."/>
            <person name="Blaxter M."/>
            <person name="Arakawa K."/>
        </authorList>
    </citation>
    <scope>NUCLEOTIDE SEQUENCE [LARGE SCALE GENOMIC DNA]</scope>
    <source>
        <strain evidence="4">Z151</strain>
    </source>
</reference>
<evidence type="ECO:0000313" key="4">
    <source>
        <dbReference type="Proteomes" id="UP000192578"/>
    </source>
</evidence>
<dbReference type="AlphaFoldDB" id="A0A1W0WIP3"/>
<comment type="caution">
    <text evidence="3">The sequence shown here is derived from an EMBL/GenBank/DDBJ whole genome shotgun (WGS) entry which is preliminary data.</text>
</comment>
<accession>A0A1W0WIP3</accession>
<evidence type="ECO:0008006" key="5">
    <source>
        <dbReference type="Google" id="ProtNLM"/>
    </source>
</evidence>
<feature type="signal peptide" evidence="2">
    <location>
        <begin position="1"/>
        <end position="19"/>
    </location>
</feature>